<accession>A0ABU3GXS2</accession>
<dbReference type="EMBL" id="JAVLVU010000001">
    <property type="protein sequence ID" value="MDT3404559.1"/>
    <property type="molecule type" value="Genomic_DNA"/>
</dbReference>
<sequence length="1121" mass="123947">MKKNLIKYLTLGIICLSSSIDKNFAQTGAKNSQQPDLEKLFKNPPYAAKSWAIWYWMQASVSKTGITADLEAMKNAGLGGAYLMTIKGVANPPYMTPPVEQLSPLWWDMVKFSMQEADRLGLKMGMHVSDGFALAGGPWITPELSMQKVVFSKTMVSGGKQYNDTLQCPESYKGFYRDIAVLAYPSPQGAGVSSAALKPKITTNLPNTDVQYLAEPGNKKTFATTDSCWIQMEFAQPFLCRSLVVHTASPNYQAQRLRVEVSDDGKVFRKVGQLLPPRHGWQDAGIDVTHTITPTTAKYFRFYYNREGSEPGAEDLDFAKWKQSLKITGIELSSDPSISQFEGKTGEVWRVSKNTTAEQLPAELCINKNKIINLTDKLDASGRLNWKAPAGNWTILRIGHTSTGHTNATGGKGAGLECDKFNPVAVKMQFDNWYGEAWKQIGPELASRVLKVFHMDSWECGSQNWSASFAQEFKQRRGYDLMPYLPVMAGIPVESAAESEQVLADVRQTIAELIVDKFYVTLADLAHQKGCTFTAESVAPTMVSDGLLHYSKADVTMGEFWLNSPTHDKPNDMLDAISGGHIYGKNIIQSESYTELRTMWNEHPGMLKALGDRNLALGVNKIDYHVNMHNPWTDRKPGMTLDGIGLFMQRDQTWYKPGRAWIEYVSRCQALLQQGHPVTDIAVFTGEETPRRSLLPNRLIPTLPGLFGNERVAREKERLANKGLPMRTIPIGVNSSANMLGSEDLIDPLRGYKYDSFNLDVLMRLAKVVNGRVELPGGASYKVLVVPGSTQMLPNGAVRSAAVVSKLNQLIADGATIIYHPEAGPALKQSGKGKLLVGPYVQPDLNSIGLERDFMANENGKRADSISWSHRSGNGFELYFISNQLSAKRKLEVSLRLTNQTPELFDALTGEISEAPGWRIDNSRILIPVELEVGGSVFVVLRTPTKSLAGAVKTKPTPQNVQTLSTAWRVSFDPQLGGPKAPVKWNTLQDWSLSADSTIRYYSGTAVYKQNFNWKAAAKTGESVWLNLGKVDNLAEVTVNGLPCGVAWTAPYRVNITKALKPGSNQIKIEVTNTWANRLMGDHRLPKEKQITWTNAPYRLDGKPLLPAGLMGPVILEKVGR</sequence>
<dbReference type="PANTHER" id="PTHR43817:SF1">
    <property type="entry name" value="HYDROLASE, FAMILY 43, PUTATIVE (AFU_ORTHOLOGUE AFUA_3G01660)-RELATED"/>
    <property type="match status" value="1"/>
</dbReference>
<dbReference type="PANTHER" id="PTHR43817">
    <property type="entry name" value="GLYCOSYL HYDROLASE"/>
    <property type="match status" value="1"/>
</dbReference>
<dbReference type="Gene3D" id="2.60.120.260">
    <property type="entry name" value="Galactose-binding domain-like"/>
    <property type="match status" value="2"/>
</dbReference>
<dbReference type="NCBIfam" id="NF045579">
    <property type="entry name" value="rhamnoside_JR"/>
    <property type="match status" value="1"/>
</dbReference>
<evidence type="ECO:0000256" key="2">
    <source>
        <dbReference type="ARBA" id="ARBA00022801"/>
    </source>
</evidence>
<evidence type="ECO:0000313" key="5">
    <source>
        <dbReference type="Proteomes" id="UP001258315"/>
    </source>
</evidence>
<evidence type="ECO:0000256" key="1">
    <source>
        <dbReference type="ARBA" id="ARBA00022729"/>
    </source>
</evidence>
<keyword evidence="2" id="KW-0378">Hydrolase</keyword>
<proteinExistence type="predicted"/>
<reference evidence="5" key="1">
    <citation type="submission" date="2023-07" db="EMBL/GenBank/DDBJ databases">
        <title>Functional and genomic diversity of the sorghum phyllosphere microbiome.</title>
        <authorList>
            <person name="Shade A."/>
        </authorList>
    </citation>
    <scope>NUCLEOTIDE SEQUENCE [LARGE SCALE GENOMIC DNA]</scope>
    <source>
        <strain evidence="5">SORGH_AS_0422</strain>
    </source>
</reference>
<gene>
    <name evidence="4" type="ORF">QE417_003631</name>
</gene>
<protein>
    <recommendedName>
        <fullName evidence="3">Beta-mannosidase-like galactose-binding domain-containing protein</fullName>
    </recommendedName>
</protein>
<dbReference type="InterPro" id="IPR054593">
    <property type="entry name" value="Beta-mannosidase-like_N2"/>
</dbReference>
<name>A0ABU3GXS2_9SPHI</name>
<dbReference type="Pfam" id="PF22666">
    <property type="entry name" value="Glyco_hydro_2_N2"/>
    <property type="match status" value="1"/>
</dbReference>
<evidence type="ECO:0000259" key="3">
    <source>
        <dbReference type="Pfam" id="PF22666"/>
    </source>
</evidence>
<keyword evidence="5" id="KW-1185">Reference proteome</keyword>
<dbReference type="Proteomes" id="UP001258315">
    <property type="component" value="Unassembled WGS sequence"/>
</dbReference>
<keyword evidence="1" id="KW-0732">Signal</keyword>
<feature type="domain" description="Beta-mannosidase-like galactose-binding" evidence="3">
    <location>
        <begin position="1005"/>
        <end position="1086"/>
    </location>
</feature>
<dbReference type="Pfam" id="PF17132">
    <property type="entry name" value="Glyco_hydro_106"/>
    <property type="match status" value="2"/>
</dbReference>
<dbReference type="InterPro" id="IPR008979">
    <property type="entry name" value="Galactose-bd-like_sf"/>
</dbReference>
<organism evidence="4 5">
    <name type="scientific">Mucilaginibacter terrae</name>
    <dbReference type="NCBI Taxonomy" id="1955052"/>
    <lineage>
        <taxon>Bacteria</taxon>
        <taxon>Pseudomonadati</taxon>
        <taxon>Bacteroidota</taxon>
        <taxon>Sphingobacteriia</taxon>
        <taxon>Sphingobacteriales</taxon>
        <taxon>Sphingobacteriaceae</taxon>
        <taxon>Mucilaginibacter</taxon>
    </lineage>
</organism>
<dbReference type="SUPFAM" id="SSF49785">
    <property type="entry name" value="Galactose-binding domain-like"/>
    <property type="match status" value="2"/>
</dbReference>
<evidence type="ECO:0000313" key="4">
    <source>
        <dbReference type="EMBL" id="MDT3404559.1"/>
    </source>
</evidence>
<comment type="caution">
    <text evidence="4">The sequence shown here is derived from an EMBL/GenBank/DDBJ whole genome shotgun (WGS) entry which is preliminary data.</text>
</comment>
<dbReference type="RefSeq" id="WP_311951979.1">
    <property type="nucleotide sequence ID" value="NZ_JAVLVU010000001.1"/>
</dbReference>